<proteinExistence type="predicted"/>
<dbReference type="Proteomes" id="UP000478483">
    <property type="component" value="Unassembled WGS sequence"/>
</dbReference>
<dbReference type="AlphaFoldDB" id="A0A1Q6SDC8"/>
<evidence type="ECO:0000313" key="4">
    <source>
        <dbReference type="EMBL" id="RHN11128.1"/>
    </source>
</evidence>
<dbReference type="Proteomes" id="UP000283513">
    <property type="component" value="Unassembled WGS sequence"/>
</dbReference>
<dbReference type="Proteomes" id="UP000283586">
    <property type="component" value="Unassembled WGS sequence"/>
</dbReference>
<dbReference type="Proteomes" id="UP000479531">
    <property type="component" value="Unassembled WGS sequence"/>
</dbReference>
<name>A0A1Q6SDC8_9FIRM</name>
<protein>
    <submittedName>
        <fullName evidence="2">Uncharacterized protein</fullName>
    </submittedName>
</protein>
<dbReference type="EMBL" id="WNAJ01000005">
    <property type="protein sequence ID" value="MTR84700.1"/>
    <property type="molecule type" value="Genomic_DNA"/>
</dbReference>
<evidence type="ECO:0000313" key="8">
    <source>
        <dbReference type="Proteomes" id="UP000479531"/>
    </source>
</evidence>
<evidence type="ECO:0000313" key="1">
    <source>
        <dbReference type="EMBL" id="MTR84700.1"/>
    </source>
</evidence>
<dbReference type="EMBL" id="QRQN01000003">
    <property type="protein sequence ID" value="RHN11128.1"/>
    <property type="molecule type" value="Genomic_DNA"/>
</dbReference>
<evidence type="ECO:0000313" key="5">
    <source>
        <dbReference type="Proteomes" id="UP000283513"/>
    </source>
</evidence>
<reference evidence="5 6" key="1">
    <citation type="submission" date="2018-08" db="EMBL/GenBank/DDBJ databases">
        <title>A genome reference for cultivated species of the human gut microbiota.</title>
        <authorList>
            <person name="Zou Y."/>
            <person name="Xue W."/>
            <person name="Luo G."/>
        </authorList>
    </citation>
    <scope>NUCLEOTIDE SEQUENCE [LARGE SCALE GENOMIC DNA]</scope>
    <source>
        <strain evidence="4 6">AF31-21AC</strain>
        <strain evidence="3 5">AM37-1AC</strain>
    </source>
</reference>
<comment type="caution">
    <text evidence="2">The sequence shown here is derived from an EMBL/GenBank/DDBJ whole genome shotgun (WGS) entry which is preliminary data.</text>
</comment>
<dbReference type="EMBL" id="WGGT01000003">
    <property type="protein sequence ID" value="MVQ44827.1"/>
    <property type="molecule type" value="Genomic_DNA"/>
</dbReference>
<gene>
    <name evidence="3" type="ORF">DW856_04425</name>
    <name evidence="4" type="ORF">DWZ31_03485</name>
    <name evidence="2" type="ORF">GCK47_03630</name>
    <name evidence="1" type="ORF">GMD50_06415</name>
</gene>
<dbReference type="EMBL" id="QSHO01000003">
    <property type="protein sequence ID" value="RHC19146.1"/>
    <property type="molecule type" value="Genomic_DNA"/>
</dbReference>
<evidence type="ECO:0000313" key="3">
    <source>
        <dbReference type="EMBL" id="RHC19146.1"/>
    </source>
</evidence>
<reference evidence="1 7" key="2">
    <citation type="journal article" date="2019" name="Nat. Med.">
        <title>A library of human gut bacterial isolates paired with longitudinal multiomics data enables mechanistic microbiome research.</title>
        <authorList>
            <person name="Poyet M."/>
            <person name="Groussin M."/>
            <person name="Gibbons S.M."/>
            <person name="Avila-Pacheco J."/>
            <person name="Jiang X."/>
            <person name="Kearney S.M."/>
            <person name="Perrotta A.R."/>
            <person name="Berdy B."/>
            <person name="Zhao S."/>
            <person name="Lieberman T.D."/>
            <person name="Swanson P.K."/>
            <person name="Smith M."/>
            <person name="Roesemann S."/>
            <person name="Alexander J.E."/>
            <person name="Rich S.A."/>
            <person name="Livny J."/>
            <person name="Vlamakis H."/>
            <person name="Clish C."/>
            <person name="Bullock K."/>
            <person name="Deik A."/>
            <person name="Scott J."/>
            <person name="Pierce K.A."/>
            <person name="Xavier R.J."/>
            <person name="Alm E.J."/>
        </authorList>
    </citation>
    <scope>NUCLEOTIDE SEQUENCE [LARGE SCALE GENOMIC DNA]</scope>
    <source>
        <strain evidence="1 7">BIOML-A1</strain>
    </source>
</reference>
<evidence type="ECO:0000313" key="7">
    <source>
        <dbReference type="Proteomes" id="UP000478483"/>
    </source>
</evidence>
<organism evidence="2 8">
    <name type="scientific">Roseburia intestinalis</name>
    <dbReference type="NCBI Taxonomy" id="166486"/>
    <lineage>
        <taxon>Bacteria</taxon>
        <taxon>Bacillati</taxon>
        <taxon>Bacillota</taxon>
        <taxon>Clostridia</taxon>
        <taxon>Lachnospirales</taxon>
        <taxon>Lachnospiraceae</taxon>
        <taxon>Roseburia</taxon>
    </lineage>
</organism>
<evidence type="ECO:0000313" key="2">
    <source>
        <dbReference type="EMBL" id="MVQ44827.1"/>
    </source>
</evidence>
<reference evidence="2 8" key="3">
    <citation type="submission" date="2019-10" db="EMBL/GenBank/DDBJ databases">
        <title>Roseburia spp. ameliorate alcoholic fatty liver via restoration of gut barrier function.</title>
        <authorList>
            <person name="Seo B."/>
            <person name="Ko G."/>
        </authorList>
    </citation>
    <scope>NUCLEOTIDE SEQUENCE [LARGE SCALE GENOMIC DNA]</scope>
    <source>
        <strain evidence="2 8">SNUG30017</strain>
    </source>
</reference>
<accession>A0A1Q6SDC8</accession>
<sequence>MRCEGNVKFLKIINCFELPRKDIEKGILAKTFLKSGFPLTKIFISDSYNGMHPKKSGRQNAVVGGRNKKV</sequence>
<evidence type="ECO:0000313" key="6">
    <source>
        <dbReference type="Proteomes" id="UP000283586"/>
    </source>
</evidence>